<accession>A0AAE4BQN1</accession>
<sequence>MRSFSLYLIVFFVVNSCIIKRGKWDQGKCRPKKEHFKIKKEPFQPTDKINFGKIYMGVNTPFGIAFYPDGRMLWINYIWDGQKFDHSYLKYQNWNNCQNIGYWRYYKNEIEIEFFLCKNSGSYYREKGMIENDKIIFKQKKWGPVNGSYYSETIFEEGDIDFDYTF</sequence>
<gene>
    <name evidence="1" type="ORF">HNQ88_002356</name>
</gene>
<dbReference type="AlphaFoldDB" id="A0AAE4BQN1"/>
<evidence type="ECO:0000313" key="1">
    <source>
        <dbReference type="EMBL" id="MDR6239319.1"/>
    </source>
</evidence>
<dbReference type="EMBL" id="JAVDQD010000002">
    <property type="protein sequence ID" value="MDR6239319.1"/>
    <property type="molecule type" value="Genomic_DNA"/>
</dbReference>
<comment type="caution">
    <text evidence="1">The sequence shown here is derived from an EMBL/GenBank/DDBJ whole genome shotgun (WGS) entry which is preliminary data.</text>
</comment>
<evidence type="ECO:0000313" key="2">
    <source>
        <dbReference type="Proteomes" id="UP001185092"/>
    </source>
</evidence>
<dbReference type="RefSeq" id="WP_309938937.1">
    <property type="nucleotide sequence ID" value="NZ_AP025305.1"/>
</dbReference>
<reference evidence="1" key="1">
    <citation type="submission" date="2023-07" db="EMBL/GenBank/DDBJ databases">
        <title>Genomic Encyclopedia of Type Strains, Phase IV (KMG-IV): sequencing the most valuable type-strain genomes for metagenomic binning, comparative biology and taxonomic classification.</title>
        <authorList>
            <person name="Goeker M."/>
        </authorList>
    </citation>
    <scope>NUCLEOTIDE SEQUENCE</scope>
    <source>
        <strain evidence="1">DSM 26174</strain>
    </source>
</reference>
<name>A0AAE4BQN1_9BACT</name>
<proteinExistence type="predicted"/>
<dbReference type="Proteomes" id="UP001185092">
    <property type="component" value="Unassembled WGS sequence"/>
</dbReference>
<organism evidence="1 2">
    <name type="scientific">Aureibacter tunicatorum</name>
    <dbReference type="NCBI Taxonomy" id="866807"/>
    <lineage>
        <taxon>Bacteria</taxon>
        <taxon>Pseudomonadati</taxon>
        <taxon>Bacteroidota</taxon>
        <taxon>Cytophagia</taxon>
        <taxon>Cytophagales</taxon>
        <taxon>Persicobacteraceae</taxon>
        <taxon>Aureibacter</taxon>
    </lineage>
</organism>
<keyword evidence="2" id="KW-1185">Reference proteome</keyword>
<protein>
    <submittedName>
        <fullName evidence="1">Uncharacterized protein</fullName>
    </submittedName>
</protein>